<dbReference type="SMART" id="SM00220">
    <property type="entry name" value="S_TKc"/>
    <property type="match status" value="1"/>
</dbReference>
<dbReference type="InterPro" id="IPR008271">
    <property type="entry name" value="Ser/Thr_kinase_AS"/>
</dbReference>
<dbReference type="SUPFAM" id="SSF56112">
    <property type="entry name" value="Protein kinase-like (PK-like)"/>
    <property type="match status" value="1"/>
</dbReference>
<keyword evidence="4" id="KW-0812">Transmembrane</keyword>
<feature type="domain" description="Protein kinase" evidence="5">
    <location>
        <begin position="529"/>
        <end position="845"/>
    </location>
</feature>
<accession>A0A7S3G8V1</accession>
<reference evidence="6" key="1">
    <citation type="submission" date="2021-01" db="EMBL/GenBank/DDBJ databases">
        <authorList>
            <person name="Corre E."/>
            <person name="Pelletier E."/>
            <person name="Niang G."/>
            <person name="Scheremetjew M."/>
            <person name="Finn R."/>
            <person name="Kale V."/>
            <person name="Holt S."/>
            <person name="Cochrane G."/>
            <person name="Meng A."/>
            <person name="Brown T."/>
            <person name="Cohen L."/>
        </authorList>
    </citation>
    <scope>NUCLEOTIDE SEQUENCE</scope>
    <source>
        <strain evidence="6">NIES-2562</strain>
    </source>
</reference>
<keyword evidence="4" id="KW-0472">Membrane</keyword>
<feature type="transmembrane region" description="Helical" evidence="4">
    <location>
        <begin position="278"/>
        <end position="302"/>
    </location>
</feature>
<gene>
    <name evidence="6" type="ORF">PBIL07802_LOCUS13837</name>
</gene>
<dbReference type="GO" id="GO:0005524">
    <property type="term" value="F:ATP binding"/>
    <property type="evidence" value="ECO:0007669"/>
    <property type="project" value="UniProtKB-KW"/>
</dbReference>
<name>A0A7S3G8V1_9EUKA</name>
<evidence type="ECO:0000256" key="2">
    <source>
        <dbReference type="ARBA" id="ARBA00022840"/>
    </source>
</evidence>
<feature type="region of interest" description="Disordered" evidence="3">
    <location>
        <begin position="215"/>
        <end position="235"/>
    </location>
</feature>
<dbReference type="Pfam" id="PF07714">
    <property type="entry name" value="PK_Tyr_Ser-Thr"/>
    <property type="match status" value="1"/>
</dbReference>
<dbReference type="InterPro" id="IPR001245">
    <property type="entry name" value="Ser-Thr/Tyr_kinase_cat_dom"/>
</dbReference>
<protein>
    <recommendedName>
        <fullName evidence="5">Protein kinase domain-containing protein</fullName>
    </recommendedName>
</protein>
<feature type="transmembrane region" description="Helical" evidence="4">
    <location>
        <begin position="164"/>
        <end position="187"/>
    </location>
</feature>
<dbReference type="PRINTS" id="PR00109">
    <property type="entry name" value="TYRKINASE"/>
</dbReference>
<dbReference type="PROSITE" id="PS00108">
    <property type="entry name" value="PROTEIN_KINASE_ST"/>
    <property type="match status" value="1"/>
</dbReference>
<dbReference type="InterPro" id="IPR011009">
    <property type="entry name" value="Kinase-like_dom_sf"/>
</dbReference>
<feature type="transmembrane region" description="Helical" evidence="4">
    <location>
        <begin position="378"/>
        <end position="400"/>
    </location>
</feature>
<feature type="transmembrane region" description="Helical" evidence="4">
    <location>
        <begin position="37"/>
        <end position="59"/>
    </location>
</feature>
<feature type="transmembrane region" description="Helical" evidence="4">
    <location>
        <begin position="245"/>
        <end position="266"/>
    </location>
</feature>
<dbReference type="PROSITE" id="PS50011">
    <property type="entry name" value="PROTEIN_KINASE_DOM"/>
    <property type="match status" value="1"/>
</dbReference>
<dbReference type="EMBL" id="HBIB01021330">
    <property type="protein sequence ID" value="CAE0251613.1"/>
    <property type="molecule type" value="Transcribed_RNA"/>
</dbReference>
<evidence type="ECO:0000256" key="1">
    <source>
        <dbReference type="ARBA" id="ARBA00022741"/>
    </source>
</evidence>
<dbReference type="PANTHER" id="PTHR44329">
    <property type="entry name" value="SERINE/THREONINE-PROTEIN KINASE TNNI3K-RELATED"/>
    <property type="match status" value="1"/>
</dbReference>
<dbReference type="Gene3D" id="3.30.200.20">
    <property type="entry name" value="Phosphorylase Kinase, domain 1"/>
    <property type="match status" value="1"/>
</dbReference>
<evidence type="ECO:0000313" key="6">
    <source>
        <dbReference type="EMBL" id="CAE0251613.1"/>
    </source>
</evidence>
<dbReference type="AlphaFoldDB" id="A0A7S3G8V1"/>
<feature type="region of interest" description="Disordered" evidence="3">
    <location>
        <begin position="866"/>
        <end position="918"/>
    </location>
</feature>
<dbReference type="CDD" id="cd13999">
    <property type="entry name" value="STKc_MAP3K-like"/>
    <property type="match status" value="1"/>
</dbReference>
<dbReference type="GO" id="GO:0004674">
    <property type="term" value="F:protein serine/threonine kinase activity"/>
    <property type="evidence" value="ECO:0007669"/>
    <property type="project" value="TreeGrafter"/>
</dbReference>
<evidence type="ECO:0000259" key="5">
    <source>
        <dbReference type="PROSITE" id="PS50011"/>
    </source>
</evidence>
<feature type="transmembrane region" description="Helical" evidence="4">
    <location>
        <begin position="71"/>
        <end position="93"/>
    </location>
</feature>
<dbReference type="PANTHER" id="PTHR44329:SF298">
    <property type="entry name" value="MIXED LINEAGE KINASE DOMAIN-LIKE PROTEIN"/>
    <property type="match status" value="1"/>
</dbReference>
<keyword evidence="2" id="KW-0067">ATP-binding</keyword>
<dbReference type="InterPro" id="IPR051681">
    <property type="entry name" value="Ser/Thr_Kinases-Pseudokinases"/>
</dbReference>
<sequence>MSDTNIGLRRVVDQVVSGPDGVNDVNPLSLGEDVAGIVVYVVLCVSYIAVFVAALIAAVNPKDLQKKLRSFHMWCLGQSALRFATLLISLFVATKRPLSAQLNANFSSVVSAGYVHTSSDYSRYRQSYKSERSGSPSLSFVVDTPTDVGEAVGESGDSSAAIEVFGSFLLTDVPGLLFFVPYTLLLVKLWKGSPAYDPYGRFSPSYGLALEDEREGKKGSKGGHSGSIYSGTEGGRASEFKRNSVLLVFLTVFLAYFILVMIAALSPDVVISINLLDYIRGGLFMAVILVSVVAFSIVCVRIKRCRRTTALPSETGGVSLSNGFKASVVFVVFTSLRFIAVTYSEVICVAVGEQSGHNYSSACESLEALGPSGETAPLLFTFFYFLLSEVVPTLSILAFLKIQMKNDEAMWLFQQDLPSGGAGVAPLQLRSREVSRSDIFASGRGGAFQSGTLAVSKTGSGGYTSGGGGSEAAKKKNIRSPTHEYFLRPSSPYSSDALEEVYQDDGVLNSIYRPLSPANANLEIDADEIVIRDKIQEGGFGIVYKGTWRGSDVAIKKLKPGTYLGRGGGGGGRERGGIQSPSMKAKFISEAGLLSKLRHPRVVQFLGVTFFREGSGGGDDSGGMSLGVVTEFLEGGSLWDVLRKRNKRVRAKASARRGSETGGGRQPYVEEKGDVDWENMVKVALHTASGMAFLHASGIIHHDLKSANILLDENSSAKICDFGISRSVRTVKRVKDIGTIHWTAPEVLRGDEAKISPKIDVYSFAIILWELITGRVPYRGIRDAQIVQLVAFETARPGPPPQPGKSGVAPDCPVELCTIVADCWAEEPSIRPTFEELMRRLDDLLKSIRKEKKSIQKLDESLKAAVENRGRSMSRPGVGQPIMGSRQYRESFEGRDGGEDRDGRGTKAVPAMLSSSVH</sequence>
<evidence type="ECO:0000256" key="4">
    <source>
        <dbReference type="SAM" id="Phobius"/>
    </source>
</evidence>
<organism evidence="6">
    <name type="scientific">Palpitomonas bilix</name>
    <dbReference type="NCBI Taxonomy" id="652834"/>
    <lineage>
        <taxon>Eukaryota</taxon>
        <taxon>Eukaryota incertae sedis</taxon>
    </lineage>
</organism>
<evidence type="ECO:0000256" key="3">
    <source>
        <dbReference type="SAM" id="MobiDB-lite"/>
    </source>
</evidence>
<keyword evidence="4" id="KW-1133">Transmembrane helix</keyword>
<dbReference type="InterPro" id="IPR000719">
    <property type="entry name" value="Prot_kinase_dom"/>
</dbReference>
<dbReference type="Gene3D" id="1.10.510.10">
    <property type="entry name" value="Transferase(Phosphotransferase) domain 1"/>
    <property type="match status" value="1"/>
</dbReference>
<proteinExistence type="predicted"/>
<keyword evidence="1" id="KW-0547">Nucleotide-binding</keyword>
<feature type="compositionally biased region" description="Basic and acidic residues" evidence="3">
    <location>
        <begin position="887"/>
        <end position="905"/>
    </location>
</feature>